<dbReference type="AlphaFoldDB" id="A0A1B0CLF9"/>
<dbReference type="EMBL" id="AJWK01017217">
    <property type="status" value="NOT_ANNOTATED_CDS"/>
    <property type="molecule type" value="Genomic_DNA"/>
</dbReference>
<dbReference type="EnsemblMetazoa" id="LLOJ005446-RA">
    <property type="protein sequence ID" value="LLOJ005446-PA"/>
    <property type="gene ID" value="LLOJ005446"/>
</dbReference>
<organism evidence="1 2">
    <name type="scientific">Lutzomyia longipalpis</name>
    <name type="common">Sand fly</name>
    <dbReference type="NCBI Taxonomy" id="7200"/>
    <lineage>
        <taxon>Eukaryota</taxon>
        <taxon>Metazoa</taxon>
        <taxon>Ecdysozoa</taxon>
        <taxon>Arthropoda</taxon>
        <taxon>Hexapoda</taxon>
        <taxon>Insecta</taxon>
        <taxon>Pterygota</taxon>
        <taxon>Neoptera</taxon>
        <taxon>Endopterygota</taxon>
        <taxon>Diptera</taxon>
        <taxon>Nematocera</taxon>
        <taxon>Psychodoidea</taxon>
        <taxon>Psychodidae</taxon>
        <taxon>Lutzomyia</taxon>
        <taxon>Lutzomyia</taxon>
    </lineage>
</organism>
<reference evidence="1" key="1">
    <citation type="submission" date="2020-05" db="UniProtKB">
        <authorList>
            <consortium name="EnsemblMetazoa"/>
        </authorList>
    </citation>
    <scope>IDENTIFICATION</scope>
    <source>
        <strain evidence="1">Jacobina</strain>
    </source>
</reference>
<name>A0A1B0CLF9_LUTLO</name>
<dbReference type="VEuPathDB" id="VectorBase:LLOJ005446"/>
<proteinExistence type="predicted"/>
<evidence type="ECO:0000313" key="2">
    <source>
        <dbReference type="Proteomes" id="UP000092461"/>
    </source>
</evidence>
<accession>A0A1B0CLF9</accession>
<sequence>MPNPTFLLQACHLGLCLCQSLTHLIYIHGVLLRQSRHFLLPLTLLHLGHAQFLTHCKLQLFHLLPQLDLRISRVFSLLLRMHRLGCLKLCTELLDFPAVLLTQCLNRMLVFSMDSTSICSHLPETCLKLLHNTA</sequence>
<dbReference type="EMBL" id="AJWK01017218">
    <property type="status" value="NOT_ANNOTATED_CDS"/>
    <property type="molecule type" value="Genomic_DNA"/>
</dbReference>
<keyword evidence="2" id="KW-1185">Reference proteome</keyword>
<evidence type="ECO:0000313" key="1">
    <source>
        <dbReference type="EnsemblMetazoa" id="LLOJ005446-PA"/>
    </source>
</evidence>
<protein>
    <submittedName>
        <fullName evidence="1">Uncharacterized protein</fullName>
    </submittedName>
</protein>
<dbReference type="EMBL" id="AJWK01017219">
    <property type="status" value="NOT_ANNOTATED_CDS"/>
    <property type="molecule type" value="Genomic_DNA"/>
</dbReference>
<dbReference type="Proteomes" id="UP000092461">
    <property type="component" value="Unassembled WGS sequence"/>
</dbReference>